<comment type="function">
    <text evidence="12 13">Component of the acetyl coenzyme A carboxylase (ACC) complex. Biotin carboxylase (BC) catalyzes the carboxylation of biotin on its carrier protein (BCCP) and then the CO(2) group is transferred by the transcarboxylase to acetyl-CoA to form malonyl-CoA.</text>
</comment>
<dbReference type="GO" id="GO:0009317">
    <property type="term" value="C:acetyl-CoA carboxylase complex"/>
    <property type="evidence" value="ECO:0007669"/>
    <property type="project" value="InterPro"/>
</dbReference>
<feature type="zinc finger region" description="C4-type" evidence="13">
    <location>
        <begin position="31"/>
        <end position="53"/>
    </location>
</feature>
<dbReference type="AlphaFoldDB" id="A0A098M8H6"/>
<keyword evidence="5 13" id="KW-0547">Nucleotide-binding</keyword>
<dbReference type="GO" id="GO:0016743">
    <property type="term" value="F:carboxyl- or carbamoyltransferase activity"/>
    <property type="evidence" value="ECO:0007669"/>
    <property type="project" value="UniProtKB-UniRule"/>
</dbReference>
<protein>
    <recommendedName>
        <fullName evidence="13">Acetyl-coenzyme A carboxylase carboxyl transferase subunit beta</fullName>
        <shortName evidence="13">ACCase subunit beta</shortName>
        <shortName evidence="13">Acetyl-CoA carboxylase carboxyltransferase subunit beta</shortName>
        <ecNumber evidence="13">2.1.3.15</ecNumber>
    </recommendedName>
</protein>
<dbReference type="eggNOG" id="COG0777">
    <property type="taxonomic scope" value="Bacteria"/>
</dbReference>
<keyword evidence="11 13" id="KW-0275">Fatty acid biosynthesis</keyword>
<dbReference type="PRINTS" id="PR01070">
    <property type="entry name" value="ACCCTRFRASEB"/>
</dbReference>
<dbReference type="UniPathway" id="UPA00655">
    <property type="reaction ID" value="UER00711"/>
</dbReference>
<keyword evidence="3 13" id="KW-0808">Transferase</keyword>
<evidence type="ECO:0000313" key="15">
    <source>
        <dbReference type="EMBL" id="KGE18854.1"/>
    </source>
</evidence>
<dbReference type="PANTHER" id="PTHR42995:SF5">
    <property type="entry name" value="ACETYL-COENZYME A CARBOXYLASE CARBOXYL TRANSFERASE SUBUNIT BETA, CHLOROPLASTIC"/>
    <property type="match status" value="1"/>
</dbReference>
<dbReference type="GO" id="GO:0003989">
    <property type="term" value="F:acetyl-CoA carboxylase activity"/>
    <property type="evidence" value="ECO:0007669"/>
    <property type="project" value="InterPro"/>
</dbReference>
<comment type="caution">
    <text evidence="15">The sequence shown here is derived from an EMBL/GenBank/DDBJ whole genome shotgun (WGS) entry which is preliminary data.</text>
</comment>
<evidence type="ECO:0000256" key="7">
    <source>
        <dbReference type="ARBA" id="ARBA00022832"/>
    </source>
</evidence>
<feature type="binding site" evidence="13">
    <location>
        <position position="31"/>
    </location>
    <ligand>
        <name>Zn(2+)</name>
        <dbReference type="ChEBI" id="CHEBI:29105"/>
    </ligand>
</feature>
<dbReference type="GO" id="GO:0006633">
    <property type="term" value="P:fatty acid biosynthetic process"/>
    <property type="evidence" value="ECO:0007669"/>
    <property type="project" value="UniProtKB-KW"/>
</dbReference>
<evidence type="ECO:0000256" key="2">
    <source>
        <dbReference type="ARBA" id="ARBA00022516"/>
    </source>
</evidence>
<evidence type="ECO:0000259" key="14">
    <source>
        <dbReference type="PROSITE" id="PS50980"/>
    </source>
</evidence>
<dbReference type="STRING" id="268407.PWYN_05400"/>
<keyword evidence="4 13" id="KW-0479">Metal-binding</keyword>
<dbReference type="GO" id="GO:2001295">
    <property type="term" value="P:malonyl-CoA biosynthetic process"/>
    <property type="evidence" value="ECO:0007669"/>
    <property type="project" value="UniProtKB-UniRule"/>
</dbReference>
<evidence type="ECO:0000313" key="16">
    <source>
        <dbReference type="Proteomes" id="UP000029734"/>
    </source>
</evidence>
<evidence type="ECO:0000256" key="3">
    <source>
        <dbReference type="ARBA" id="ARBA00022679"/>
    </source>
</evidence>
<dbReference type="GO" id="GO:0005524">
    <property type="term" value="F:ATP binding"/>
    <property type="evidence" value="ECO:0007669"/>
    <property type="project" value="UniProtKB-KW"/>
</dbReference>
<evidence type="ECO:0000256" key="12">
    <source>
        <dbReference type="ARBA" id="ARBA00025280"/>
    </source>
</evidence>
<keyword evidence="13" id="KW-0963">Cytoplasm</keyword>
<dbReference type="InterPro" id="IPR041010">
    <property type="entry name" value="Znf-ACC"/>
</dbReference>
<evidence type="ECO:0000256" key="4">
    <source>
        <dbReference type="ARBA" id="ARBA00022723"/>
    </source>
</evidence>
<dbReference type="InterPro" id="IPR034733">
    <property type="entry name" value="AcCoA_carboxyl_beta"/>
</dbReference>
<gene>
    <name evidence="13" type="primary">accD</name>
    <name evidence="15" type="ORF">PWYN_05400</name>
</gene>
<keyword evidence="2 13" id="KW-0444">Lipid biosynthesis</keyword>
<evidence type="ECO:0000256" key="9">
    <source>
        <dbReference type="ARBA" id="ARBA00022840"/>
    </source>
</evidence>
<dbReference type="EC" id="2.1.3.15" evidence="13"/>
<keyword evidence="10 13" id="KW-0443">Lipid metabolism</keyword>
<dbReference type="Pfam" id="PF01039">
    <property type="entry name" value="Carboxyl_trans"/>
    <property type="match status" value="1"/>
</dbReference>
<evidence type="ECO:0000256" key="13">
    <source>
        <dbReference type="HAMAP-Rule" id="MF_01395"/>
    </source>
</evidence>
<evidence type="ECO:0000256" key="1">
    <source>
        <dbReference type="ARBA" id="ARBA00004496"/>
    </source>
</evidence>
<comment type="catalytic activity">
    <reaction evidence="13">
        <text>N(6)-carboxybiotinyl-L-lysyl-[protein] + acetyl-CoA = N(6)-biotinyl-L-lysyl-[protein] + malonyl-CoA</text>
        <dbReference type="Rhea" id="RHEA:54728"/>
        <dbReference type="Rhea" id="RHEA-COMP:10505"/>
        <dbReference type="Rhea" id="RHEA-COMP:10506"/>
        <dbReference type="ChEBI" id="CHEBI:57288"/>
        <dbReference type="ChEBI" id="CHEBI:57384"/>
        <dbReference type="ChEBI" id="CHEBI:83144"/>
        <dbReference type="ChEBI" id="CHEBI:83145"/>
        <dbReference type="EC" id="2.1.3.15"/>
    </reaction>
</comment>
<dbReference type="PANTHER" id="PTHR42995">
    <property type="entry name" value="ACETYL-COENZYME A CARBOXYLASE CARBOXYL TRANSFERASE SUBUNIT BETA, CHLOROPLASTIC"/>
    <property type="match status" value="1"/>
</dbReference>
<feature type="domain" description="CoA carboxyltransferase N-terminal" evidence="14">
    <location>
        <begin position="27"/>
        <end position="285"/>
    </location>
</feature>
<evidence type="ECO:0000256" key="5">
    <source>
        <dbReference type="ARBA" id="ARBA00022741"/>
    </source>
</evidence>
<feature type="binding site" evidence="13">
    <location>
        <position position="50"/>
    </location>
    <ligand>
        <name>Zn(2+)</name>
        <dbReference type="ChEBI" id="CHEBI:29105"/>
    </ligand>
</feature>
<proteinExistence type="inferred from homology"/>
<keyword evidence="9 13" id="KW-0067">ATP-binding</keyword>
<evidence type="ECO:0000256" key="6">
    <source>
        <dbReference type="ARBA" id="ARBA00022771"/>
    </source>
</evidence>
<dbReference type="Pfam" id="PF17848">
    <property type="entry name" value="Zn_ribbon_ACC"/>
    <property type="match status" value="1"/>
</dbReference>
<dbReference type="InterPro" id="IPR000438">
    <property type="entry name" value="Acetyl_CoA_COase_Trfase_b_su"/>
</dbReference>
<feature type="binding site" evidence="13">
    <location>
        <position position="34"/>
    </location>
    <ligand>
        <name>Zn(2+)</name>
        <dbReference type="ChEBI" id="CHEBI:29105"/>
    </ligand>
</feature>
<organism evidence="15 16">
    <name type="scientific">Paenibacillus wynnii</name>
    <dbReference type="NCBI Taxonomy" id="268407"/>
    <lineage>
        <taxon>Bacteria</taxon>
        <taxon>Bacillati</taxon>
        <taxon>Bacillota</taxon>
        <taxon>Bacilli</taxon>
        <taxon>Bacillales</taxon>
        <taxon>Paenibacillaceae</taxon>
        <taxon>Paenibacillus</taxon>
    </lineage>
</organism>
<comment type="subunit">
    <text evidence="13">Acetyl-CoA carboxylase is a heterohexamer composed of biotin carboxyl carrier protein (AccB), biotin carboxylase (AccC) and two subunits each of ACCase subunit alpha (AccA) and ACCase subunit beta (AccD).</text>
</comment>
<dbReference type="NCBIfam" id="TIGR00515">
    <property type="entry name" value="accD"/>
    <property type="match status" value="1"/>
</dbReference>
<dbReference type="Gene3D" id="3.90.226.10">
    <property type="entry name" value="2-enoyl-CoA Hydratase, Chain A, domain 1"/>
    <property type="match status" value="1"/>
</dbReference>
<dbReference type="SUPFAM" id="SSF52096">
    <property type="entry name" value="ClpP/crotonase"/>
    <property type="match status" value="1"/>
</dbReference>
<comment type="pathway">
    <text evidence="13">Lipid metabolism; malonyl-CoA biosynthesis; malonyl-CoA from acetyl-CoA: step 1/1.</text>
</comment>
<keyword evidence="7 13" id="KW-0276">Fatty acid metabolism</keyword>
<dbReference type="HAMAP" id="MF_01395">
    <property type="entry name" value="AcetylCoA_CT_beta"/>
    <property type="match status" value="1"/>
</dbReference>
<feature type="binding site" evidence="13">
    <location>
        <position position="53"/>
    </location>
    <ligand>
        <name>Zn(2+)</name>
        <dbReference type="ChEBI" id="CHEBI:29105"/>
    </ligand>
</feature>
<dbReference type="Proteomes" id="UP000029734">
    <property type="component" value="Unassembled WGS sequence"/>
</dbReference>
<accession>A0A098M8H6</accession>
<sequence>MLFLIKKFAVVPQRQEIKRENVIPNGLMKKCPKCNSILYTKELEKNLNVCSSCSYHFRLTARERISLFLDEGIFEEFDGALTSDDPLNFVGYKEKLDKAKQSSGLNDAIITGEGKLGSFLVIIALLSYDFFTGTMGSVVGEKIVRAVNRALELKVPLIIFSTSGGARMQESIFSLMQMAKTSAAIGRFSDSGGLYISIITDQTFGGVSASFAMLGDYIFAETGAAFGFAGRIVIEQTIQQKLPPDFQSAEFYLEHGQIDGVIHRRNLRDTIKDIIDLHINSNGIT</sequence>
<evidence type="ECO:0000256" key="8">
    <source>
        <dbReference type="ARBA" id="ARBA00022833"/>
    </source>
</evidence>
<keyword evidence="16" id="KW-1185">Reference proteome</keyword>
<reference evidence="15 16" key="2">
    <citation type="submission" date="2014-10" db="EMBL/GenBank/DDBJ databases">
        <title>Comparative genomics of the Paenibacillus odorifer group.</title>
        <authorList>
            <person name="Tsai Y.-C."/>
            <person name="Martin N."/>
            <person name="Korlach J."/>
            <person name="Wiedmann M."/>
        </authorList>
    </citation>
    <scope>NUCLEOTIDE SEQUENCE [LARGE SCALE GENOMIC DNA]</scope>
    <source>
        <strain evidence="15 16">DSM 18334</strain>
    </source>
</reference>
<evidence type="ECO:0000256" key="10">
    <source>
        <dbReference type="ARBA" id="ARBA00023098"/>
    </source>
</evidence>
<dbReference type="InterPro" id="IPR011762">
    <property type="entry name" value="COA_CT_N"/>
</dbReference>
<keyword evidence="6 13" id="KW-0863">Zinc-finger</keyword>
<dbReference type="EMBL" id="JQCR01000002">
    <property type="protein sequence ID" value="KGE18854.1"/>
    <property type="molecule type" value="Genomic_DNA"/>
</dbReference>
<evidence type="ECO:0000256" key="11">
    <source>
        <dbReference type="ARBA" id="ARBA00023160"/>
    </source>
</evidence>
<comment type="subcellular location">
    <subcellularLocation>
        <location evidence="1 13">Cytoplasm</location>
    </subcellularLocation>
</comment>
<dbReference type="GO" id="GO:0008270">
    <property type="term" value="F:zinc ion binding"/>
    <property type="evidence" value="ECO:0007669"/>
    <property type="project" value="UniProtKB-UniRule"/>
</dbReference>
<name>A0A098M8H6_9BACL</name>
<comment type="similarity">
    <text evidence="13">Belongs to the AccD/PCCB family.</text>
</comment>
<dbReference type="PROSITE" id="PS50980">
    <property type="entry name" value="COA_CT_NTER"/>
    <property type="match status" value="1"/>
</dbReference>
<comment type="cofactor">
    <cofactor evidence="13">
        <name>Zn(2+)</name>
        <dbReference type="ChEBI" id="CHEBI:29105"/>
    </cofactor>
    <text evidence="13">Binds 1 zinc ion per subunit.</text>
</comment>
<dbReference type="InterPro" id="IPR029045">
    <property type="entry name" value="ClpP/crotonase-like_dom_sf"/>
</dbReference>
<keyword evidence="8 13" id="KW-0862">Zinc</keyword>
<reference evidence="15 16" key="1">
    <citation type="submission" date="2014-08" db="EMBL/GenBank/DDBJ databases">
        <authorList>
            <person name="den Bakker H.C."/>
        </authorList>
    </citation>
    <scope>NUCLEOTIDE SEQUENCE [LARGE SCALE GENOMIC DNA]</scope>
    <source>
        <strain evidence="15 16">DSM 18334</strain>
    </source>
</reference>